<comment type="caution">
    <text evidence="6">The sequence shown here is derived from an EMBL/GenBank/DDBJ whole genome shotgun (WGS) entry which is preliminary data.</text>
</comment>
<organism evidence="6 7">
    <name type="scientific">Stentor coeruleus</name>
    <dbReference type="NCBI Taxonomy" id="5963"/>
    <lineage>
        <taxon>Eukaryota</taxon>
        <taxon>Sar</taxon>
        <taxon>Alveolata</taxon>
        <taxon>Ciliophora</taxon>
        <taxon>Postciliodesmatophora</taxon>
        <taxon>Heterotrichea</taxon>
        <taxon>Heterotrichida</taxon>
        <taxon>Stentoridae</taxon>
        <taxon>Stentor</taxon>
    </lineage>
</organism>
<dbReference type="SUPFAM" id="SSF53822">
    <property type="entry name" value="Periplasmic binding protein-like I"/>
    <property type="match status" value="1"/>
</dbReference>
<evidence type="ECO:0000256" key="2">
    <source>
        <dbReference type="ARBA" id="ARBA00022692"/>
    </source>
</evidence>
<dbReference type="AlphaFoldDB" id="A0A1R2ANG3"/>
<dbReference type="Proteomes" id="UP000187209">
    <property type="component" value="Unassembled WGS sequence"/>
</dbReference>
<dbReference type="Pfam" id="PF01094">
    <property type="entry name" value="ANF_receptor"/>
    <property type="match status" value="1"/>
</dbReference>
<keyword evidence="3" id="KW-1133">Transmembrane helix</keyword>
<dbReference type="InterPro" id="IPR001828">
    <property type="entry name" value="ANF_lig-bd_rcpt"/>
</dbReference>
<feature type="domain" description="Receptor ligand binding region" evidence="5">
    <location>
        <begin position="299"/>
        <end position="461"/>
    </location>
</feature>
<evidence type="ECO:0000256" key="3">
    <source>
        <dbReference type="ARBA" id="ARBA00022989"/>
    </source>
</evidence>
<evidence type="ECO:0000256" key="4">
    <source>
        <dbReference type="ARBA" id="ARBA00023136"/>
    </source>
</evidence>
<accession>A0A1R2ANG3</accession>
<protein>
    <recommendedName>
        <fullName evidence="5">Receptor ligand binding region domain-containing protein</fullName>
    </recommendedName>
</protein>
<evidence type="ECO:0000259" key="5">
    <source>
        <dbReference type="Pfam" id="PF01094"/>
    </source>
</evidence>
<comment type="subcellular location">
    <subcellularLocation>
        <location evidence="1">Membrane</location>
    </subcellularLocation>
</comment>
<sequence length="557" mass="63858">MLYSPMFEISKIASIYDGLEENIDNLDLIIDFTYSEIQHEVLMHLAKDYEILLLITDSGVGSDWVFFLEPSARCEYSAIKEFFAYFNYSSPSIIHNQIQKSLEIIELFHLENHLSTGNIIDAKKIARMLATIIKTKGIQSLAILGDDKASYMEKEGNLILYTEECIYQVNETGSILLVPRGAETSTNILEYFSSMIKGYLGIIENGIFNKYYVKKIWQEYSQKCTFFIVIVQNGERHIVGTYDNSEVNIHGEIIFYGGKNTTTLLKKPIITISANTVFTNPPGYPNLYQNWKFQEGTYFAVQKINKDNNYFKNYELFLYDKLDCGTSVFIYNYTKECYRRHLPYLGYAHIPSLYSITTGAMNVLKELGSNLPFVGGAGSSLLLSSKELFPTFTRVVTPIHYFAEAWTKLIGIYGWKNIVVFYTNETFGTALYNVFIKNENLYGYKILNDEKYRPVDNFLTNESIPNYYENMKNALSLGCNLFFLAMSDPTPFFWIEGLYDLGVRRGNITIILFNLASLDAIDSPGGNATKRRELLHGSFLIYNAAWVGEYGDYMRLE</sequence>
<evidence type="ECO:0000313" key="6">
    <source>
        <dbReference type="EMBL" id="OMJ66051.1"/>
    </source>
</evidence>
<dbReference type="GO" id="GO:0016020">
    <property type="term" value="C:membrane"/>
    <property type="evidence" value="ECO:0007669"/>
    <property type="project" value="UniProtKB-SubCell"/>
</dbReference>
<dbReference type="OrthoDB" id="5984008at2759"/>
<proteinExistence type="predicted"/>
<gene>
    <name evidence="6" type="ORF">SteCoe_37243</name>
</gene>
<dbReference type="EMBL" id="MPUH01001837">
    <property type="protein sequence ID" value="OMJ66051.1"/>
    <property type="molecule type" value="Genomic_DNA"/>
</dbReference>
<reference evidence="6 7" key="1">
    <citation type="submission" date="2016-11" db="EMBL/GenBank/DDBJ databases">
        <title>The macronuclear genome of Stentor coeruleus: a giant cell with tiny introns.</title>
        <authorList>
            <person name="Slabodnick M."/>
            <person name="Ruby J.G."/>
            <person name="Reiff S.B."/>
            <person name="Swart E.C."/>
            <person name="Gosai S."/>
            <person name="Prabakaran S."/>
            <person name="Witkowska E."/>
            <person name="Larue G.E."/>
            <person name="Fisher S."/>
            <person name="Freeman R.M."/>
            <person name="Gunawardena J."/>
            <person name="Chu W."/>
            <person name="Stover N.A."/>
            <person name="Gregory B.D."/>
            <person name="Nowacki M."/>
            <person name="Derisi J."/>
            <person name="Roy S.W."/>
            <person name="Marshall W.F."/>
            <person name="Sood P."/>
        </authorList>
    </citation>
    <scope>NUCLEOTIDE SEQUENCE [LARGE SCALE GENOMIC DNA]</scope>
    <source>
        <strain evidence="6">WM001</strain>
    </source>
</reference>
<evidence type="ECO:0000256" key="1">
    <source>
        <dbReference type="ARBA" id="ARBA00004370"/>
    </source>
</evidence>
<keyword evidence="7" id="KW-1185">Reference proteome</keyword>
<keyword evidence="2" id="KW-0812">Transmembrane</keyword>
<name>A0A1R2ANG3_9CILI</name>
<evidence type="ECO:0000313" key="7">
    <source>
        <dbReference type="Proteomes" id="UP000187209"/>
    </source>
</evidence>
<keyword evidence="4" id="KW-0472">Membrane</keyword>
<dbReference type="Gene3D" id="3.40.50.2300">
    <property type="match status" value="2"/>
</dbReference>
<dbReference type="InterPro" id="IPR028082">
    <property type="entry name" value="Peripla_BP_I"/>
</dbReference>